<keyword evidence="2" id="KW-1133">Transmembrane helix</keyword>
<evidence type="ECO:0000313" key="3">
    <source>
        <dbReference type="EMBL" id="MVT25171.1"/>
    </source>
</evidence>
<feature type="transmembrane region" description="Helical" evidence="2">
    <location>
        <begin position="68"/>
        <end position="88"/>
    </location>
</feature>
<dbReference type="OrthoDB" id="4965679at2"/>
<evidence type="ECO:0000256" key="2">
    <source>
        <dbReference type="SAM" id="Phobius"/>
    </source>
</evidence>
<dbReference type="EMBL" id="WRPM01000014">
    <property type="protein sequence ID" value="MVT25171.1"/>
    <property type="molecule type" value="Genomic_DNA"/>
</dbReference>
<protein>
    <submittedName>
        <fullName evidence="3">Uncharacterized protein</fullName>
    </submittedName>
</protein>
<dbReference type="RefSeq" id="WP_157320928.1">
    <property type="nucleotide sequence ID" value="NZ_BMFX01000028.1"/>
</dbReference>
<dbReference type="AlphaFoldDB" id="A0A7K1UGE8"/>
<keyword evidence="2" id="KW-0812">Transmembrane</keyword>
<proteinExistence type="predicted"/>
<keyword evidence="2" id="KW-0472">Membrane</keyword>
<reference evidence="3 4" key="1">
    <citation type="submission" date="2019-12" db="EMBL/GenBank/DDBJ databases">
        <title>Nesterenkonia muleiensis sp. nov., a novel actinobacterium isolated from sap of Populus euphratica.</title>
        <authorList>
            <person name="Wang R."/>
        </authorList>
    </citation>
    <scope>NUCLEOTIDE SEQUENCE [LARGE SCALE GENOMIC DNA]</scope>
    <source>
        <strain evidence="3 4">F10</strain>
    </source>
</reference>
<feature type="transmembrane region" description="Helical" evidence="2">
    <location>
        <begin position="100"/>
        <end position="124"/>
    </location>
</feature>
<organism evidence="3 4">
    <name type="scientific">Nesterenkonia alkaliphila</name>
    <dbReference type="NCBI Taxonomy" id="1463631"/>
    <lineage>
        <taxon>Bacteria</taxon>
        <taxon>Bacillati</taxon>
        <taxon>Actinomycetota</taxon>
        <taxon>Actinomycetes</taxon>
        <taxon>Micrococcales</taxon>
        <taxon>Micrococcaceae</taxon>
        <taxon>Nesterenkonia</taxon>
    </lineage>
</organism>
<name>A0A7K1UGE8_9MICC</name>
<accession>A0A7K1UGE8</accession>
<gene>
    <name evidence="3" type="ORF">GNZ21_02130</name>
</gene>
<evidence type="ECO:0000256" key="1">
    <source>
        <dbReference type="SAM" id="MobiDB-lite"/>
    </source>
</evidence>
<feature type="transmembrane region" description="Helical" evidence="2">
    <location>
        <begin position="43"/>
        <end position="62"/>
    </location>
</feature>
<dbReference type="Proteomes" id="UP000460157">
    <property type="component" value="Unassembled WGS sequence"/>
</dbReference>
<feature type="region of interest" description="Disordered" evidence="1">
    <location>
        <begin position="1"/>
        <end position="37"/>
    </location>
</feature>
<keyword evidence="4" id="KW-1185">Reference proteome</keyword>
<feature type="compositionally biased region" description="Basic and acidic residues" evidence="1">
    <location>
        <begin position="19"/>
        <end position="37"/>
    </location>
</feature>
<feature type="compositionally biased region" description="Pro residues" evidence="1">
    <location>
        <begin position="1"/>
        <end position="16"/>
    </location>
</feature>
<comment type="caution">
    <text evidence="3">The sequence shown here is derived from an EMBL/GenBank/DDBJ whole genome shotgun (WGS) entry which is preliminary data.</text>
</comment>
<evidence type="ECO:0000313" key="4">
    <source>
        <dbReference type="Proteomes" id="UP000460157"/>
    </source>
</evidence>
<sequence length="164" mass="18041">MSASPPPGQPTTPPVPGSDKPRPDKPSKDRRERPEVDDETRRFYSRFIGWLVLALIIGYAGLQLPLPWRLVTIAASLAGLAGAVVLLVHAIRKRLMASTTIAAVIFIACFGFFLFSAAFQAVFWEASVQFDECLRSSVTERSTQACYDEYEQNMFDSIPGVGGE</sequence>